<accession>A0A5E4N1Q6</accession>
<keyword evidence="3" id="KW-1185">Reference proteome</keyword>
<evidence type="ECO:0000256" key="1">
    <source>
        <dbReference type="SAM" id="MobiDB-lite"/>
    </source>
</evidence>
<dbReference type="EMBL" id="CABPRJ010001477">
    <property type="protein sequence ID" value="VVC38513.1"/>
    <property type="molecule type" value="Genomic_DNA"/>
</dbReference>
<gene>
    <name evidence="2" type="ORF">CINCED_3A001460</name>
</gene>
<organism evidence="2 3">
    <name type="scientific">Cinara cedri</name>
    <dbReference type="NCBI Taxonomy" id="506608"/>
    <lineage>
        <taxon>Eukaryota</taxon>
        <taxon>Metazoa</taxon>
        <taxon>Ecdysozoa</taxon>
        <taxon>Arthropoda</taxon>
        <taxon>Hexapoda</taxon>
        <taxon>Insecta</taxon>
        <taxon>Pterygota</taxon>
        <taxon>Neoptera</taxon>
        <taxon>Paraneoptera</taxon>
        <taxon>Hemiptera</taxon>
        <taxon>Sternorrhyncha</taxon>
        <taxon>Aphidomorpha</taxon>
        <taxon>Aphidoidea</taxon>
        <taxon>Aphididae</taxon>
        <taxon>Lachninae</taxon>
        <taxon>Cinara</taxon>
    </lineage>
</organism>
<reference evidence="2 3" key="1">
    <citation type="submission" date="2019-08" db="EMBL/GenBank/DDBJ databases">
        <authorList>
            <person name="Alioto T."/>
            <person name="Alioto T."/>
            <person name="Gomez Garrido J."/>
        </authorList>
    </citation>
    <scope>NUCLEOTIDE SEQUENCE [LARGE SCALE GENOMIC DNA]</scope>
</reference>
<dbReference type="Proteomes" id="UP000325440">
    <property type="component" value="Unassembled WGS sequence"/>
</dbReference>
<sequence>MSNDPAPNVRKSCLVVLTIRHVTQACPEFQNTRNTVSIPDRPEGALNGDDREPPDVPD</sequence>
<feature type="region of interest" description="Disordered" evidence="1">
    <location>
        <begin position="33"/>
        <end position="58"/>
    </location>
</feature>
<dbReference type="AlphaFoldDB" id="A0A5E4N1Q6"/>
<feature type="compositionally biased region" description="Basic and acidic residues" evidence="1">
    <location>
        <begin position="40"/>
        <end position="58"/>
    </location>
</feature>
<name>A0A5E4N1Q6_9HEMI</name>
<evidence type="ECO:0000313" key="3">
    <source>
        <dbReference type="Proteomes" id="UP000325440"/>
    </source>
</evidence>
<evidence type="ECO:0000313" key="2">
    <source>
        <dbReference type="EMBL" id="VVC38513.1"/>
    </source>
</evidence>
<proteinExistence type="predicted"/>
<protein>
    <submittedName>
        <fullName evidence="2">Uncharacterized protein</fullName>
    </submittedName>
</protein>